<dbReference type="OrthoDB" id="304622at2759"/>
<dbReference type="InterPro" id="IPR026704">
    <property type="entry name" value="KATNIP"/>
</dbReference>
<feature type="domain" description="KATNIP" evidence="2">
    <location>
        <begin position="171"/>
        <end position="216"/>
    </location>
</feature>
<sequence length="219" mass="24154">MERSGHPGGRSESLEHLSGGNMGSRGNSAYLRRPSSRKLNSESLNDLLDLEAEFRSLTSACSLREEDLLDGKRRENSARYGRRAVSATPSTTPSASTPRDDPLEDEFLRGQTKTTKPAAREAKRGSQTSLEESWISLSAFNQLQRGRISIDMRDDVLDLYLSEGTTEARDSAEGFVIPELPKGVHLTVDIKSTWGDRHYVGLNGIEVFGETGEPLRADK</sequence>
<evidence type="ECO:0000313" key="3">
    <source>
        <dbReference type="EMBL" id="CAD7254727.1"/>
    </source>
</evidence>
<proteinExistence type="predicted"/>
<organism evidence="3">
    <name type="scientific">Darwinula stevensoni</name>
    <dbReference type="NCBI Taxonomy" id="69355"/>
    <lineage>
        <taxon>Eukaryota</taxon>
        <taxon>Metazoa</taxon>
        <taxon>Ecdysozoa</taxon>
        <taxon>Arthropoda</taxon>
        <taxon>Crustacea</taxon>
        <taxon>Oligostraca</taxon>
        <taxon>Ostracoda</taxon>
        <taxon>Podocopa</taxon>
        <taxon>Podocopida</taxon>
        <taxon>Darwinulocopina</taxon>
        <taxon>Darwinuloidea</taxon>
        <taxon>Darwinulidae</taxon>
        <taxon>Darwinula</taxon>
    </lineage>
</organism>
<gene>
    <name evidence="3" type="ORF">DSTB1V02_LOCUS14473</name>
</gene>
<protein>
    <recommendedName>
        <fullName evidence="2">KATNIP domain-containing protein</fullName>
    </recommendedName>
</protein>
<reference evidence="3" key="1">
    <citation type="submission" date="2020-11" db="EMBL/GenBank/DDBJ databases">
        <authorList>
            <person name="Tran Van P."/>
        </authorList>
    </citation>
    <scope>NUCLEOTIDE SEQUENCE</scope>
</reference>
<name>A0A7R9FTV3_9CRUS</name>
<feature type="region of interest" description="Disordered" evidence="1">
    <location>
        <begin position="1"/>
        <end position="39"/>
    </location>
</feature>
<feature type="compositionally biased region" description="Low complexity" evidence="1">
    <location>
        <begin position="86"/>
        <end position="97"/>
    </location>
</feature>
<dbReference type="PANTHER" id="PTHR21534:SF0">
    <property type="entry name" value="KATANIN-INTERACTING PROTEIN"/>
    <property type="match status" value="1"/>
</dbReference>
<evidence type="ECO:0000259" key="2">
    <source>
        <dbReference type="Pfam" id="PF14652"/>
    </source>
</evidence>
<dbReference type="InterPro" id="IPR027859">
    <property type="entry name" value="KATNIP_dom"/>
</dbReference>
<dbReference type="EMBL" id="LR911670">
    <property type="protein sequence ID" value="CAD7254727.1"/>
    <property type="molecule type" value="Genomic_DNA"/>
</dbReference>
<accession>A0A7R9FTV3</accession>
<dbReference type="AlphaFoldDB" id="A0A7R9FTV3"/>
<dbReference type="EMBL" id="CAJPEV010012152">
    <property type="protein sequence ID" value="CAG0906403.1"/>
    <property type="molecule type" value="Genomic_DNA"/>
</dbReference>
<dbReference type="PANTHER" id="PTHR21534">
    <property type="entry name" value="KATANIN-INTERACTING PROTEIN"/>
    <property type="match status" value="1"/>
</dbReference>
<dbReference type="Proteomes" id="UP000677054">
    <property type="component" value="Unassembled WGS sequence"/>
</dbReference>
<feature type="non-terminal residue" evidence="3">
    <location>
        <position position="219"/>
    </location>
</feature>
<feature type="region of interest" description="Disordered" evidence="1">
    <location>
        <begin position="79"/>
        <end position="127"/>
    </location>
</feature>
<evidence type="ECO:0000256" key="1">
    <source>
        <dbReference type="SAM" id="MobiDB-lite"/>
    </source>
</evidence>
<keyword evidence="4" id="KW-1185">Reference proteome</keyword>
<dbReference type="Pfam" id="PF14652">
    <property type="entry name" value="DUF4457"/>
    <property type="match status" value="1"/>
</dbReference>
<evidence type="ECO:0000313" key="4">
    <source>
        <dbReference type="Proteomes" id="UP000677054"/>
    </source>
</evidence>